<keyword evidence="4" id="KW-1185">Reference proteome</keyword>
<reference evidence="3 4" key="1">
    <citation type="submission" date="2020-12" db="EMBL/GenBank/DDBJ databases">
        <title>Revised draft genomes of Rhodomicrobium vannielii ATCC 17100 and Rhodomicrobium udaipurense JA643.</title>
        <authorList>
            <person name="Conners E.M."/>
            <person name="Davenport E.J."/>
            <person name="Bose A."/>
        </authorList>
    </citation>
    <scope>NUCLEOTIDE SEQUENCE [LARGE SCALE GENOMIC DNA]</scope>
    <source>
        <strain evidence="3 4">JA643</strain>
    </source>
</reference>
<feature type="compositionally biased region" description="Low complexity" evidence="1">
    <location>
        <begin position="345"/>
        <end position="358"/>
    </location>
</feature>
<comment type="caution">
    <text evidence="3">The sequence shown here is derived from an EMBL/GenBank/DDBJ whole genome shotgun (WGS) entry which is preliminary data.</text>
</comment>
<feature type="chain" id="PRO_5034254412" evidence="2">
    <location>
        <begin position="22"/>
        <end position="423"/>
    </location>
</feature>
<dbReference type="Proteomes" id="UP000623250">
    <property type="component" value="Unassembled WGS sequence"/>
</dbReference>
<evidence type="ECO:0000256" key="1">
    <source>
        <dbReference type="SAM" id="MobiDB-lite"/>
    </source>
</evidence>
<feature type="region of interest" description="Disordered" evidence="1">
    <location>
        <begin position="33"/>
        <end position="82"/>
    </location>
</feature>
<dbReference type="Pfam" id="PF11064">
    <property type="entry name" value="DUF2865"/>
    <property type="match status" value="1"/>
</dbReference>
<feature type="region of interest" description="Disordered" evidence="1">
    <location>
        <begin position="333"/>
        <end position="423"/>
    </location>
</feature>
<evidence type="ECO:0000313" key="3">
    <source>
        <dbReference type="EMBL" id="MBJ7544911.1"/>
    </source>
</evidence>
<gene>
    <name evidence="3" type="ORF">JDN41_15260</name>
</gene>
<protein>
    <submittedName>
        <fullName evidence="3">DUF2865 domain-containing protein</fullName>
    </submittedName>
</protein>
<keyword evidence="2" id="KW-0732">Signal</keyword>
<organism evidence="3 4">
    <name type="scientific">Rhodomicrobium udaipurense</name>
    <dbReference type="NCBI Taxonomy" id="1202716"/>
    <lineage>
        <taxon>Bacteria</taxon>
        <taxon>Pseudomonadati</taxon>
        <taxon>Pseudomonadota</taxon>
        <taxon>Alphaproteobacteria</taxon>
        <taxon>Hyphomicrobiales</taxon>
        <taxon>Hyphomicrobiaceae</taxon>
        <taxon>Rhodomicrobium</taxon>
    </lineage>
</organism>
<proteinExistence type="predicted"/>
<sequence length="423" mass="46241">MTTFFRGVSLFCWAAVTLAFGATESAAQWGSSGRYDAPPYGQQQPVYGQNPAPYGQSQQQPPYGQPYGAPPSASPYGNQNPRCRDLEAQLAGGGANTGQDQLPRIDADMRNADMAFRRAQSDADRSDCYEDMFLFGKTLRRTPRCLDLDRQVQEAKANLTQLKSRRDAIVRGSAPRARHDDIVADLARNRCGDQYAREYDAQRRRDNSIFSFFSNEEDSEPAAPRSTWTTTPTYGGASTYRTLCVRECDGFYYPISTATTESQFPADAERCQSQCASPAELYYHRSDQDVDQMVSLSGRLYVTQPFAFRNRKVFVKGCSCKATEYSREEIAKFEETQRTSKRADASGSKASKAAVAPAPAAPPTTAPSAGGDPNFAQRISQAVQNVPATPPAKLPSTPQALPSTSSSVATDGDITVTPIPRGR</sequence>
<dbReference type="AlphaFoldDB" id="A0A8I1GI89"/>
<dbReference type="EMBL" id="JAEMUK010000082">
    <property type="protein sequence ID" value="MBJ7544911.1"/>
    <property type="molecule type" value="Genomic_DNA"/>
</dbReference>
<feature type="compositionally biased region" description="Low complexity" evidence="1">
    <location>
        <begin position="38"/>
        <end position="67"/>
    </location>
</feature>
<feature type="signal peptide" evidence="2">
    <location>
        <begin position="1"/>
        <end position="21"/>
    </location>
</feature>
<accession>A0A8I1GI89</accession>
<evidence type="ECO:0000256" key="2">
    <source>
        <dbReference type="SAM" id="SignalP"/>
    </source>
</evidence>
<evidence type="ECO:0000313" key="4">
    <source>
        <dbReference type="Proteomes" id="UP000623250"/>
    </source>
</evidence>
<dbReference type="InterPro" id="IPR021293">
    <property type="entry name" value="DUF2865"/>
</dbReference>
<dbReference type="RefSeq" id="WP_081796671.1">
    <property type="nucleotide sequence ID" value="NZ_JAEMUK010000082.1"/>
</dbReference>
<feature type="compositionally biased region" description="Polar residues" evidence="1">
    <location>
        <begin position="377"/>
        <end position="387"/>
    </location>
</feature>
<feature type="compositionally biased region" description="Polar residues" evidence="1">
    <location>
        <begin position="396"/>
        <end position="409"/>
    </location>
</feature>
<name>A0A8I1GI89_9HYPH</name>
<feature type="compositionally biased region" description="Basic and acidic residues" evidence="1">
    <location>
        <begin position="333"/>
        <end position="344"/>
    </location>
</feature>